<dbReference type="Pfam" id="PF13927">
    <property type="entry name" value="Ig_3"/>
    <property type="match status" value="2"/>
</dbReference>
<reference evidence="8" key="1">
    <citation type="submission" date="2025-08" db="UniProtKB">
        <authorList>
            <consortium name="RefSeq"/>
        </authorList>
    </citation>
    <scope>IDENTIFICATION</scope>
    <source>
        <tissue evidence="8">Testes</tissue>
    </source>
</reference>
<protein>
    <submittedName>
        <fullName evidence="8">Cell adhesion molecule-related/down-regulated by oncogenes-like</fullName>
    </submittedName>
</protein>
<dbReference type="Proteomes" id="UP000694865">
    <property type="component" value="Unplaced"/>
</dbReference>
<dbReference type="InterPro" id="IPR003599">
    <property type="entry name" value="Ig_sub"/>
</dbReference>
<dbReference type="Pfam" id="PF00041">
    <property type="entry name" value="fn3"/>
    <property type="match status" value="2"/>
</dbReference>
<dbReference type="PANTHER" id="PTHR44170:SF54">
    <property type="entry name" value="FI24025P1"/>
    <property type="match status" value="1"/>
</dbReference>
<dbReference type="SMART" id="SM00409">
    <property type="entry name" value="IG"/>
    <property type="match status" value="5"/>
</dbReference>
<keyword evidence="7" id="KW-1185">Reference proteome</keyword>
<dbReference type="SMART" id="SM00408">
    <property type="entry name" value="IGc2"/>
    <property type="match status" value="5"/>
</dbReference>
<dbReference type="Pfam" id="PF07679">
    <property type="entry name" value="I-set"/>
    <property type="match status" value="2"/>
</dbReference>
<dbReference type="InterPro" id="IPR003961">
    <property type="entry name" value="FN3_dom"/>
</dbReference>
<evidence type="ECO:0000313" key="8">
    <source>
        <dbReference type="RefSeq" id="XP_006825981.1"/>
    </source>
</evidence>
<feature type="domain" description="Ig-like" evidence="5">
    <location>
        <begin position="425"/>
        <end position="513"/>
    </location>
</feature>
<gene>
    <name evidence="8" type="primary">LOC100370092</name>
</gene>
<feature type="domain" description="Fibronectin type-III" evidence="6">
    <location>
        <begin position="519"/>
        <end position="617"/>
    </location>
</feature>
<name>A0ABM0N140_SACKO</name>
<dbReference type="GeneID" id="100370092"/>
<dbReference type="InterPro" id="IPR013783">
    <property type="entry name" value="Ig-like_fold"/>
</dbReference>
<evidence type="ECO:0000256" key="1">
    <source>
        <dbReference type="ARBA" id="ARBA00022737"/>
    </source>
</evidence>
<dbReference type="SUPFAM" id="SSF48726">
    <property type="entry name" value="Immunoglobulin"/>
    <property type="match status" value="4"/>
</dbReference>
<feature type="domain" description="Fibronectin type-III" evidence="6">
    <location>
        <begin position="631"/>
        <end position="728"/>
    </location>
</feature>
<keyword evidence="4" id="KW-1133">Transmembrane helix</keyword>
<evidence type="ECO:0000256" key="2">
    <source>
        <dbReference type="ARBA" id="ARBA00023157"/>
    </source>
</evidence>
<dbReference type="Gene3D" id="2.60.40.10">
    <property type="entry name" value="Immunoglobulins"/>
    <property type="match status" value="7"/>
</dbReference>
<feature type="domain" description="Ig-like" evidence="5">
    <location>
        <begin position="332"/>
        <end position="419"/>
    </location>
</feature>
<feature type="region of interest" description="Disordered" evidence="3">
    <location>
        <begin position="1001"/>
        <end position="1033"/>
    </location>
</feature>
<dbReference type="CDD" id="cd00063">
    <property type="entry name" value="FN3"/>
    <property type="match status" value="2"/>
</dbReference>
<keyword evidence="4" id="KW-0472">Membrane</keyword>
<feature type="region of interest" description="Disordered" evidence="3">
    <location>
        <begin position="961"/>
        <end position="986"/>
    </location>
</feature>
<dbReference type="InterPro" id="IPR036179">
    <property type="entry name" value="Ig-like_dom_sf"/>
</dbReference>
<dbReference type="SMART" id="SM00060">
    <property type="entry name" value="FN3"/>
    <property type="match status" value="2"/>
</dbReference>
<accession>A0ABM0N140</accession>
<evidence type="ECO:0000259" key="6">
    <source>
        <dbReference type="PROSITE" id="PS50853"/>
    </source>
</evidence>
<organism evidence="7 8">
    <name type="scientific">Saccoglossus kowalevskii</name>
    <name type="common">Acorn worm</name>
    <dbReference type="NCBI Taxonomy" id="10224"/>
    <lineage>
        <taxon>Eukaryota</taxon>
        <taxon>Metazoa</taxon>
        <taxon>Hemichordata</taxon>
        <taxon>Enteropneusta</taxon>
        <taxon>Harrimaniidae</taxon>
        <taxon>Saccoglossus</taxon>
    </lineage>
</organism>
<feature type="domain" description="Ig-like" evidence="5">
    <location>
        <begin position="141"/>
        <end position="227"/>
    </location>
</feature>
<dbReference type="InterPro" id="IPR013098">
    <property type="entry name" value="Ig_I-set"/>
</dbReference>
<dbReference type="InterPro" id="IPR003598">
    <property type="entry name" value="Ig_sub2"/>
</dbReference>
<sequence>MIRILGLKTAVCLTETKMDCKVNEEIIHGQDCGEFVMKDAEIAPRFVQQPEPQVVRKKSKVRFYCVAEPSNVQIRWKYNRQFISASDDADYDIRGSQLIIRSFRHEKNIFTHTGHYQCIVNNSVGAIASVPVLLQAAYIKPFTEEMDPITYATKGDTTIIHCSPPESLPPARVEYRFQGEWIAFATERMKILPSGNLQIANVSLQDKGNYKCSAYNTVAEKRQTPVNSTKLVIIDDDSTHEDRPAQIISTTKATVRVGENATLECVGSGKPFPTMSWMRQNDPMPTERTSQYFGNLIIHNVQASDEGPYLCVATNDIGFPYRKQVLLSVIVPPVITRPPEDVSARIGDTVRFLCEISGGNPITDITWLFNSNPISEMSLKHSLLGEQLRVHEISEAQFGMYQCMVQNREGIVQASARLQLKIGYPEILKPPVDMTVFEGEPVFISCGVEGDPAPTVAWLKDFDIGVMNTHRTFVSEGRMGGLTILNALRQDEGEYQCIAENIHSQVSESAYLKVEVPNPPRKPWITKTSDTSVKVEWNWDKADNGDSPLTMFKVQYRDVHSLDGYIMASDTITPDTRMYEVTNLLPDSIYRFRIIASNIYGDSRPSELSHRYLLKADRSSTERYVRPPEVAPHIINTKALNSTAIRVKWEYIASHDGVPINGFYIYHRETDSDDDKDYIQETVQGVNNRMFVITNLDPETSYDIKMQSFNNGGAGDFSNVMIRETIPLYMSTTVHPTTVKYYTTKVMADVDDSNSSIDDRSDTEMLYMIIGIAVGIMVLLIAIFVAMCLWKSKQYSGNPVTKVDIDWNKRQYYDPNYPTFIDNTSVNGSTIPCNALNIPEQRVTSSPSPLPPPPLPPLPPLPPQFGLPSGHVYCHDISAVNFNNPQDYKEIEPNIINSPLSHDMSFTSNRSDHSYGTSVSEHNKRNIDAYFLNGTGNTISSTSSRCGCCHGNVKEPLCTCDHPHSHTNSRSNRHRKQYKDHHVQKPTADCNCSSTYSGTESDQCLSDPPPILPPTGLSFTDIKPISKPRQSEL</sequence>
<keyword evidence="4" id="KW-0812">Transmembrane</keyword>
<evidence type="ECO:0000256" key="3">
    <source>
        <dbReference type="SAM" id="MobiDB-lite"/>
    </source>
</evidence>
<evidence type="ECO:0000313" key="7">
    <source>
        <dbReference type="Proteomes" id="UP000694865"/>
    </source>
</evidence>
<evidence type="ECO:0000259" key="5">
    <source>
        <dbReference type="PROSITE" id="PS50835"/>
    </source>
</evidence>
<keyword evidence="2" id="KW-1015">Disulfide bond</keyword>
<dbReference type="PANTHER" id="PTHR44170">
    <property type="entry name" value="PROTEIN SIDEKICK"/>
    <property type="match status" value="1"/>
</dbReference>
<dbReference type="InterPro" id="IPR007110">
    <property type="entry name" value="Ig-like_dom"/>
</dbReference>
<dbReference type="PROSITE" id="PS50835">
    <property type="entry name" value="IG_LIKE"/>
    <property type="match status" value="5"/>
</dbReference>
<evidence type="ECO:0000256" key="4">
    <source>
        <dbReference type="SAM" id="Phobius"/>
    </source>
</evidence>
<feature type="domain" description="Ig-like" evidence="5">
    <location>
        <begin position="44"/>
        <end position="129"/>
    </location>
</feature>
<feature type="transmembrane region" description="Helical" evidence="4">
    <location>
        <begin position="765"/>
        <end position="790"/>
    </location>
</feature>
<dbReference type="InterPro" id="IPR036116">
    <property type="entry name" value="FN3_sf"/>
</dbReference>
<dbReference type="RefSeq" id="XP_006825981.1">
    <property type="nucleotide sequence ID" value="XM_006825918.1"/>
</dbReference>
<dbReference type="SUPFAM" id="SSF49265">
    <property type="entry name" value="Fibronectin type III"/>
    <property type="match status" value="1"/>
</dbReference>
<feature type="compositionally biased region" description="Basic residues" evidence="3">
    <location>
        <begin position="965"/>
        <end position="984"/>
    </location>
</feature>
<keyword evidence="1" id="KW-0677">Repeat</keyword>
<feature type="domain" description="Ig-like" evidence="5">
    <location>
        <begin position="244"/>
        <end position="328"/>
    </location>
</feature>
<dbReference type="PROSITE" id="PS50853">
    <property type="entry name" value="FN3"/>
    <property type="match status" value="2"/>
</dbReference>
<proteinExistence type="predicted"/>